<feature type="compositionally biased region" description="Basic and acidic residues" evidence="3">
    <location>
        <begin position="133"/>
        <end position="149"/>
    </location>
</feature>
<keyword evidence="1" id="KW-0560">Oxidoreductase</keyword>
<evidence type="ECO:0000313" key="5">
    <source>
        <dbReference type="Proteomes" id="UP001305779"/>
    </source>
</evidence>
<organism evidence="4 5">
    <name type="scientific">Zasmidium cellare</name>
    <name type="common">Wine cellar mold</name>
    <name type="synonym">Racodium cellare</name>
    <dbReference type="NCBI Taxonomy" id="395010"/>
    <lineage>
        <taxon>Eukaryota</taxon>
        <taxon>Fungi</taxon>
        <taxon>Dikarya</taxon>
        <taxon>Ascomycota</taxon>
        <taxon>Pezizomycotina</taxon>
        <taxon>Dothideomycetes</taxon>
        <taxon>Dothideomycetidae</taxon>
        <taxon>Mycosphaerellales</taxon>
        <taxon>Mycosphaerellaceae</taxon>
        <taxon>Zasmidium</taxon>
    </lineage>
</organism>
<evidence type="ECO:0000256" key="2">
    <source>
        <dbReference type="ARBA" id="ARBA00023604"/>
    </source>
</evidence>
<sequence length="166" mass="18911">MPYNDAAPLFDSLSTTLNFNDPKAHVQNKKVIHIGTASDKLLQHEVHPVTVTDVRACKDQEFTPDSNGFQYFNEPTALAKDDFFDTDVVKERYWPEVAELLKKATGASHAQYESHLIRSSRWEDVQAEARQVKEQEGEKGMCQKMDPNRSTHVSQKEYGSILRSLN</sequence>
<protein>
    <submittedName>
        <fullName evidence="4">Uncharacterized protein</fullName>
    </submittedName>
</protein>
<feature type="region of interest" description="Disordered" evidence="3">
    <location>
        <begin position="133"/>
        <end position="166"/>
    </location>
</feature>
<reference evidence="4 5" key="1">
    <citation type="journal article" date="2023" name="G3 (Bethesda)">
        <title>A chromosome-level genome assembly of Zasmidium syzygii isolated from banana leaves.</title>
        <authorList>
            <person name="van Westerhoven A.C."/>
            <person name="Mehrabi R."/>
            <person name="Talebi R."/>
            <person name="Steentjes M.B.F."/>
            <person name="Corcolon B."/>
            <person name="Chong P.A."/>
            <person name="Kema G.H.J."/>
            <person name="Seidl M.F."/>
        </authorList>
    </citation>
    <scope>NUCLEOTIDE SEQUENCE [LARGE SCALE GENOMIC DNA]</scope>
    <source>
        <strain evidence="4 5">P124</strain>
    </source>
</reference>
<dbReference type="Proteomes" id="UP001305779">
    <property type="component" value="Unassembled WGS sequence"/>
</dbReference>
<evidence type="ECO:0000313" key="4">
    <source>
        <dbReference type="EMBL" id="KAK4498608.1"/>
    </source>
</evidence>
<evidence type="ECO:0000256" key="3">
    <source>
        <dbReference type="SAM" id="MobiDB-lite"/>
    </source>
</evidence>
<dbReference type="EMBL" id="JAXOVC010000008">
    <property type="protein sequence ID" value="KAK4498608.1"/>
    <property type="molecule type" value="Genomic_DNA"/>
</dbReference>
<dbReference type="PANTHER" id="PTHR34598:SF3">
    <property type="entry name" value="OXIDOREDUCTASE AN1597"/>
    <property type="match status" value="1"/>
</dbReference>
<proteinExistence type="inferred from homology"/>
<comment type="similarity">
    <text evidence="2">Belongs to the asaB hydroxylase/desaturase family.</text>
</comment>
<comment type="caution">
    <text evidence="4">The sequence shown here is derived from an EMBL/GenBank/DDBJ whole genome shotgun (WGS) entry which is preliminary data.</text>
</comment>
<evidence type="ECO:0000256" key="1">
    <source>
        <dbReference type="ARBA" id="ARBA00023002"/>
    </source>
</evidence>
<name>A0ABR0EC23_ZASCE</name>
<dbReference type="InterPro" id="IPR044053">
    <property type="entry name" value="AsaB-like"/>
</dbReference>
<accession>A0ABR0EC23</accession>
<gene>
    <name evidence="4" type="ORF">PRZ48_011267</name>
</gene>
<keyword evidence="5" id="KW-1185">Reference proteome</keyword>
<dbReference type="PANTHER" id="PTHR34598">
    <property type="entry name" value="BLL6449 PROTEIN"/>
    <property type="match status" value="1"/>
</dbReference>